<evidence type="ECO:0000256" key="3">
    <source>
        <dbReference type="RuleBase" id="RU003696"/>
    </source>
</evidence>
<gene>
    <name evidence="6" type="primary">CSON004592</name>
</gene>
<evidence type="ECO:0000313" key="5">
    <source>
        <dbReference type="EMBL" id="SSX01041.1"/>
    </source>
</evidence>
<accession>A0A336LWR8</accession>
<dbReference type="InterPro" id="IPR031259">
    <property type="entry name" value="ILBP"/>
</dbReference>
<dbReference type="InterPro" id="IPR000566">
    <property type="entry name" value="Lipocln_cytosolic_FA-bd_dom"/>
</dbReference>
<dbReference type="VEuPathDB" id="VectorBase:CSON004592"/>
<dbReference type="Pfam" id="PF00061">
    <property type="entry name" value="Lipocalin"/>
    <property type="match status" value="1"/>
</dbReference>
<dbReference type="AlphaFoldDB" id="A0A336LWR8"/>
<dbReference type="OMA" id="AMIHVQK"/>
<dbReference type="InterPro" id="IPR000463">
    <property type="entry name" value="Fatty_acid-bd"/>
</dbReference>
<evidence type="ECO:0000256" key="1">
    <source>
        <dbReference type="ARBA" id="ARBA00008390"/>
    </source>
</evidence>
<feature type="domain" description="Cytosolic fatty-acid binding proteins" evidence="4">
    <location>
        <begin position="8"/>
        <end position="25"/>
    </location>
</feature>
<dbReference type="Gene3D" id="2.40.128.20">
    <property type="match status" value="1"/>
</dbReference>
<dbReference type="EMBL" id="UFQS01000192">
    <property type="protein sequence ID" value="SSX01041.1"/>
    <property type="molecule type" value="Genomic_DNA"/>
</dbReference>
<protein>
    <submittedName>
        <fullName evidence="6">CSON004592 protein</fullName>
    </submittedName>
</protein>
<reference evidence="5" key="1">
    <citation type="submission" date="2018-04" db="EMBL/GenBank/DDBJ databases">
        <authorList>
            <person name="Go L.Y."/>
            <person name="Mitchell J.A."/>
        </authorList>
    </citation>
    <scope>NUCLEOTIDE SEQUENCE</scope>
    <source>
        <tissue evidence="5">Whole organism</tissue>
    </source>
</reference>
<dbReference type="SUPFAM" id="SSF50814">
    <property type="entry name" value="Lipocalins"/>
    <property type="match status" value="1"/>
</dbReference>
<dbReference type="GO" id="GO:0008289">
    <property type="term" value="F:lipid binding"/>
    <property type="evidence" value="ECO:0007669"/>
    <property type="project" value="UniProtKB-KW"/>
</dbReference>
<keyword evidence="3" id="KW-0813">Transport</keyword>
<dbReference type="PROSITE" id="PS00214">
    <property type="entry name" value="FABP"/>
    <property type="match status" value="1"/>
</dbReference>
<evidence type="ECO:0000313" key="6">
    <source>
        <dbReference type="EMBL" id="SSX21421.1"/>
    </source>
</evidence>
<evidence type="ECO:0000259" key="4">
    <source>
        <dbReference type="PROSITE" id="PS00214"/>
    </source>
</evidence>
<dbReference type="PANTHER" id="PTHR11955">
    <property type="entry name" value="FATTY ACID BINDING PROTEIN"/>
    <property type="match status" value="1"/>
</dbReference>
<sequence length="121" mass="13760">MAPAWEGKKYKLISSENFDEYMKALGVGIVFRKMGAAWKPFFELIKTGENTYLIRSTSSVKNVDLPFTVGLEFDETTSDNRKVKTTFTFENENKLVQVQKGDVDSEIIREFTETGFVATPN</sequence>
<comment type="similarity">
    <text evidence="1 3">Belongs to the calycin superfamily. Fatty-acid binding protein (FABP) family.</text>
</comment>
<proteinExistence type="inferred from homology"/>
<keyword evidence="2" id="KW-0446">Lipid-binding</keyword>
<organism evidence="6">
    <name type="scientific">Culicoides sonorensis</name>
    <name type="common">Biting midge</name>
    <dbReference type="NCBI Taxonomy" id="179676"/>
    <lineage>
        <taxon>Eukaryota</taxon>
        <taxon>Metazoa</taxon>
        <taxon>Ecdysozoa</taxon>
        <taxon>Arthropoda</taxon>
        <taxon>Hexapoda</taxon>
        <taxon>Insecta</taxon>
        <taxon>Pterygota</taxon>
        <taxon>Neoptera</taxon>
        <taxon>Endopterygota</taxon>
        <taxon>Diptera</taxon>
        <taxon>Nematocera</taxon>
        <taxon>Chironomoidea</taxon>
        <taxon>Ceratopogonidae</taxon>
        <taxon>Ceratopogoninae</taxon>
        <taxon>Culicoides</taxon>
        <taxon>Monoculicoides</taxon>
    </lineage>
</organism>
<dbReference type="InterPro" id="IPR012674">
    <property type="entry name" value="Calycin"/>
</dbReference>
<evidence type="ECO:0000256" key="2">
    <source>
        <dbReference type="ARBA" id="ARBA00023121"/>
    </source>
</evidence>
<name>A0A336LWR8_CULSO</name>
<dbReference type="EMBL" id="UFQT01000192">
    <property type="protein sequence ID" value="SSX21421.1"/>
    <property type="molecule type" value="Genomic_DNA"/>
</dbReference>
<reference evidence="6" key="2">
    <citation type="submission" date="2018-07" db="EMBL/GenBank/DDBJ databases">
        <authorList>
            <person name="Quirk P.G."/>
            <person name="Krulwich T.A."/>
        </authorList>
    </citation>
    <scope>NUCLEOTIDE SEQUENCE</scope>
</reference>
<dbReference type="PRINTS" id="PR00178">
    <property type="entry name" value="FATTYACIDBP"/>
</dbReference>